<dbReference type="AlphaFoldDB" id="A0A3A8JFI7"/>
<dbReference type="Proteomes" id="UP000268094">
    <property type="component" value="Unassembled WGS sequence"/>
</dbReference>
<protein>
    <recommendedName>
        <fullName evidence="4">Lipoprotein</fullName>
    </recommendedName>
</protein>
<accession>A0A3A8JFI7</accession>
<keyword evidence="1" id="KW-0732">Signal</keyword>
<feature type="signal peptide" evidence="1">
    <location>
        <begin position="1"/>
        <end position="22"/>
    </location>
</feature>
<sequence>MNPMFRTLALTSAAALCLFCAACDGGNDDDTTPELKDTRSNVSGVHPVLLSLIVTGVPEATDPFPATLVVGEEANSKTDLRFAITGLECDLTGAMTGESTFKVNPGSCDMTFPTEGEQGQQESCSVQLNVTQGTGGKEEGAKIHATLTGTYSINCIGTVPFPLALPLTVEIVGS</sequence>
<evidence type="ECO:0000256" key="1">
    <source>
        <dbReference type="SAM" id="SignalP"/>
    </source>
</evidence>
<name>A0A3A8JFI7_9BACT</name>
<feature type="chain" id="PRO_5017456263" description="Lipoprotein" evidence="1">
    <location>
        <begin position="23"/>
        <end position="174"/>
    </location>
</feature>
<evidence type="ECO:0008006" key="4">
    <source>
        <dbReference type="Google" id="ProtNLM"/>
    </source>
</evidence>
<organism evidence="2 3">
    <name type="scientific">Corallococcus terminator</name>
    <dbReference type="NCBI Taxonomy" id="2316733"/>
    <lineage>
        <taxon>Bacteria</taxon>
        <taxon>Pseudomonadati</taxon>
        <taxon>Myxococcota</taxon>
        <taxon>Myxococcia</taxon>
        <taxon>Myxococcales</taxon>
        <taxon>Cystobacterineae</taxon>
        <taxon>Myxococcaceae</taxon>
        <taxon>Corallococcus</taxon>
    </lineage>
</organism>
<evidence type="ECO:0000313" key="3">
    <source>
        <dbReference type="Proteomes" id="UP000268094"/>
    </source>
</evidence>
<dbReference type="EMBL" id="RAVZ01000085">
    <property type="protein sequence ID" value="RKG88223.1"/>
    <property type="molecule type" value="Genomic_DNA"/>
</dbReference>
<proteinExistence type="predicted"/>
<comment type="caution">
    <text evidence="2">The sequence shown here is derived from an EMBL/GenBank/DDBJ whole genome shotgun (WGS) entry which is preliminary data.</text>
</comment>
<reference evidence="3" key="1">
    <citation type="submission" date="2018-09" db="EMBL/GenBank/DDBJ databases">
        <authorList>
            <person name="Livingstone P.G."/>
            <person name="Whitworth D.E."/>
        </authorList>
    </citation>
    <scope>NUCLEOTIDE SEQUENCE [LARGE SCALE GENOMIC DNA]</scope>
    <source>
        <strain evidence="3">CA054A</strain>
    </source>
</reference>
<evidence type="ECO:0000313" key="2">
    <source>
        <dbReference type="EMBL" id="RKG88223.1"/>
    </source>
</evidence>
<gene>
    <name evidence="2" type="ORF">D7V88_14670</name>
</gene>
<keyword evidence="3" id="KW-1185">Reference proteome</keyword>